<dbReference type="Proteomes" id="UP000638648">
    <property type="component" value="Unassembled WGS sequence"/>
</dbReference>
<organism evidence="1 2">
    <name type="scientific">Actinopolymorpha pittospori</name>
    <dbReference type="NCBI Taxonomy" id="648752"/>
    <lineage>
        <taxon>Bacteria</taxon>
        <taxon>Bacillati</taxon>
        <taxon>Actinomycetota</taxon>
        <taxon>Actinomycetes</taxon>
        <taxon>Propionibacteriales</taxon>
        <taxon>Actinopolymorphaceae</taxon>
        <taxon>Actinopolymorpha</taxon>
    </lineage>
</organism>
<reference evidence="1" key="1">
    <citation type="submission" date="2020-10" db="EMBL/GenBank/DDBJ databases">
        <title>Sequencing the genomes of 1000 actinobacteria strains.</title>
        <authorList>
            <person name="Klenk H.-P."/>
        </authorList>
    </citation>
    <scope>NUCLEOTIDE SEQUENCE</scope>
    <source>
        <strain evidence="1">DSM 45354</strain>
    </source>
</reference>
<comment type="caution">
    <text evidence="1">The sequence shown here is derived from an EMBL/GenBank/DDBJ whole genome shotgun (WGS) entry which is preliminary data.</text>
</comment>
<keyword evidence="2" id="KW-1185">Reference proteome</keyword>
<dbReference type="EMBL" id="JADBEM010000001">
    <property type="protein sequence ID" value="MBE1608206.1"/>
    <property type="molecule type" value="Genomic_DNA"/>
</dbReference>
<evidence type="ECO:0000313" key="1">
    <source>
        <dbReference type="EMBL" id="MBE1608206.1"/>
    </source>
</evidence>
<protein>
    <submittedName>
        <fullName evidence="1">Uncharacterized protein</fullName>
    </submittedName>
</protein>
<sequence length="67" mass="7325">MPEPFWGQAQHHRRHAARRLARRLTALVVPVFAPPSAAVLAALRSVGGSGRDRFNEAVRADVARRGS</sequence>
<evidence type="ECO:0000313" key="2">
    <source>
        <dbReference type="Proteomes" id="UP000638648"/>
    </source>
</evidence>
<gene>
    <name evidence="1" type="ORF">HEB94_005054</name>
</gene>
<proteinExistence type="predicted"/>
<accession>A0A927RKF4</accession>
<name>A0A927RKF4_9ACTN</name>
<dbReference type="AlphaFoldDB" id="A0A927RKF4"/>